<protein>
    <recommendedName>
        <fullName evidence="3">DUF3289 family protein</fullName>
    </recommendedName>
</protein>
<reference evidence="2" key="1">
    <citation type="submission" date="2017-09" db="EMBL/GenBank/DDBJ databases">
        <authorList>
            <person name="Varghese N."/>
            <person name="Submissions S."/>
        </authorList>
    </citation>
    <scope>NUCLEOTIDE SEQUENCE [LARGE SCALE GENOMIC DNA]</scope>
    <source>
        <strain evidence="2">CGMCC 1.12803</strain>
    </source>
</reference>
<name>A0A286AF87_9SPHI</name>
<dbReference type="AlphaFoldDB" id="A0A286AF87"/>
<dbReference type="Proteomes" id="UP000219281">
    <property type="component" value="Unassembled WGS sequence"/>
</dbReference>
<organism evidence="1 2">
    <name type="scientific">Pedobacter xixiisoli</name>
    <dbReference type="NCBI Taxonomy" id="1476464"/>
    <lineage>
        <taxon>Bacteria</taxon>
        <taxon>Pseudomonadati</taxon>
        <taxon>Bacteroidota</taxon>
        <taxon>Sphingobacteriia</taxon>
        <taxon>Sphingobacteriales</taxon>
        <taxon>Sphingobacteriaceae</taxon>
        <taxon>Pedobacter</taxon>
    </lineage>
</organism>
<dbReference type="InterPro" id="IPR017483">
    <property type="entry name" value="CHP03034"/>
</dbReference>
<gene>
    <name evidence="1" type="ORF">SAMN06297358_4300</name>
</gene>
<feature type="non-terminal residue" evidence="1">
    <location>
        <position position="1"/>
    </location>
</feature>
<dbReference type="Pfam" id="PF11692">
    <property type="entry name" value="DUF3289"/>
    <property type="match status" value="1"/>
</dbReference>
<accession>A0A286AF87</accession>
<dbReference type="EMBL" id="OCMT01000007">
    <property type="protein sequence ID" value="SOD20569.1"/>
    <property type="molecule type" value="Genomic_DNA"/>
</dbReference>
<evidence type="ECO:0000313" key="2">
    <source>
        <dbReference type="Proteomes" id="UP000219281"/>
    </source>
</evidence>
<evidence type="ECO:0008006" key="3">
    <source>
        <dbReference type="Google" id="ProtNLM"/>
    </source>
</evidence>
<keyword evidence="2" id="KW-1185">Reference proteome</keyword>
<proteinExistence type="predicted"/>
<sequence>GLDISIGVLSIAQKLNLSQQEALFLESRQDIVGAIDNYLGSYPISEDNIAFAKWAVGYLRLNTGFDYHIFFDANEFSGINNPPANITEEPLINNGITINEVLVGAPQNQNRVIGSAQKRHGNNPEDLQYGTNGNTSGIYAFMLSMNDQTLFNSMRSLLWQTSVLSPEMRNVTEQMANRFHNNIGGIFENATLTAQVKQSVQYQNFLKTFGAKLGERLTLVNGDINQVIKLETNDYRPIFNSAWNKFSGLQIAINDTEEHEIKLLNFRKEGGVLWYADVEVTIYDNFGLDKHDALHYQASHPGFAAWWLLQHTRNYKPFVTKVVIKSGIGGRY</sequence>
<evidence type="ECO:0000313" key="1">
    <source>
        <dbReference type="EMBL" id="SOD20569.1"/>
    </source>
</evidence>
<dbReference type="RefSeq" id="WP_101749392.1">
    <property type="nucleotide sequence ID" value="NZ_OCMT01000007.1"/>
</dbReference>